<comment type="caution">
    <text evidence="1">The sequence shown here is derived from an EMBL/GenBank/DDBJ whole genome shotgun (WGS) entry which is preliminary data.</text>
</comment>
<dbReference type="AlphaFoldDB" id="A0A1Q5TFV6"/>
<name>A0A1Q5TFV6_9EURO</name>
<evidence type="ECO:0000313" key="2">
    <source>
        <dbReference type="Proteomes" id="UP000186955"/>
    </source>
</evidence>
<keyword evidence="2" id="KW-1185">Reference proteome</keyword>
<reference evidence="1 2" key="1">
    <citation type="submission" date="2016-10" db="EMBL/GenBank/DDBJ databases">
        <title>Genome sequence of the ascomycete fungus Penicillium subrubescens.</title>
        <authorList>
            <person name="De Vries R.P."/>
            <person name="Peng M."/>
            <person name="Dilokpimol A."/>
            <person name="Hilden K."/>
            <person name="Makela M.R."/>
            <person name="Grigoriev I."/>
            <person name="Riley R."/>
            <person name="Granchi Z."/>
        </authorList>
    </citation>
    <scope>NUCLEOTIDE SEQUENCE [LARGE SCALE GENOMIC DNA]</scope>
    <source>
        <strain evidence="1 2">CBS 132785</strain>
    </source>
</reference>
<sequence length="76" mass="8476">MIDHHLLGEDLPSVCGGASLQYSIPAIGLGEMTAVFTLHSMMGVCIRYSMPRISKILGFDSERRCDRTLPTWIYSE</sequence>
<accession>A0A1Q5TFV6</accession>
<dbReference type="Proteomes" id="UP000186955">
    <property type="component" value="Unassembled WGS sequence"/>
</dbReference>
<protein>
    <submittedName>
        <fullName evidence="1">Uncharacterized protein</fullName>
    </submittedName>
</protein>
<organism evidence="1 2">
    <name type="scientific">Penicillium subrubescens</name>
    <dbReference type="NCBI Taxonomy" id="1316194"/>
    <lineage>
        <taxon>Eukaryota</taxon>
        <taxon>Fungi</taxon>
        <taxon>Dikarya</taxon>
        <taxon>Ascomycota</taxon>
        <taxon>Pezizomycotina</taxon>
        <taxon>Eurotiomycetes</taxon>
        <taxon>Eurotiomycetidae</taxon>
        <taxon>Eurotiales</taxon>
        <taxon>Aspergillaceae</taxon>
        <taxon>Penicillium</taxon>
    </lineage>
</organism>
<proteinExistence type="predicted"/>
<gene>
    <name evidence="1" type="ORF">PENSUB_8486</name>
</gene>
<dbReference type="EMBL" id="MNBE01000664">
    <property type="protein sequence ID" value="OKO99100.1"/>
    <property type="molecule type" value="Genomic_DNA"/>
</dbReference>
<evidence type="ECO:0000313" key="1">
    <source>
        <dbReference type="EMBL" id="OKO99100.1"/>
    </source>
</evidence>